<reference evidence="7" key="1">
    <citation type="submission" date="2020-11" db="EMBL/GenBank/DDBJ databases">
        <authorList>
            <person name="Tran Van P."/>
        </authorList>
    </citation>
    <scope>NUCLEOTIDE SEQUENCE</scope>
</reference>
<sequence>MKRCERLIRLAVDVNFQLSFSATTSPPRRISPVLHLRDVPVTLLWRCVDPCPTIGRPPRYCALDSCTPTVVSTIFSLAFWRPSCTLKESDLHTVHHGLSMKSSGNREFCSACTRAATDDSGQWRTINNENLVAMMVDRVELRRLNLGGSEPAFAWRESGKPFRNTHPSPVYPTKIRTSISPSSAVELNTTSALANYATEAGSVLLKTPQYTIPVIGSPVSCESDVFERGITFCRGLGQTTPPSGRPSLNQLAAITADRRGSVFHSSDDQTTPLSYRSVTKQQTRPTVLPVCLGGGTGAYRKTLGTPDERIVLTSRYSPLPLLIVLWYVQGTPDERIVLTSQYSPLPLLIVLWYVQGYTGREDCPDVTVLPSSLVDCIVVCTGYTGREDCPDVMILPSSLVDCIVGTPDERIVLTSRSEPLISPPLPDVRLVDGPSLLVGRVQVRYRNQWLDVCTNSRNWTVADMEVLCRQMGFQGGGWLGWFDRRAGYRPRLLLEEPRCRGTEATLAECDWASRQMGSGVCGQLLPTQTHTM</sequence>
<dbReference type="Pfam" id="PF00530">
    <property type="entry name" value="SRCR"/>
    <property type="match status" value="1"/>
</dbReference>
<keyword evidence="3 5" id="KW-1015">Disulfide bond</keyword>
<gene>
    <name evidence="7" type="ORF">TDIB3V08_LOCUS6537</name>
</gene>
<organism evidence="7">
    <name type="scientific">Timema douglasi</name>
    <name type="common">Walking stick</name>
    <dbReference type="NCBI Taxonomy" id="61478"/>
    <lineage>
        <taxon>Eukaryota</taxon>
        <taxon>Metazoa</taxon>
        <taxon>Ecdysozoa</taxon>
        <taxon>Arthropoda</taxon>
        <taxon>Hexapoda</taxon>
        <taxon>Insecta</taxon>
        <taxon>Pterygota</taxon>
        <taxon>Neoptera</taxon>
        <taxon>Polyneoptera</taxon>
        <taxon>Phasmatodea</taxon>
        <taxon>Timematodea</taxon>
        <taxon>Timematoidea</taxon>
        <taxon>Timematidae</taxon>
        <taxon>Timema</taxon>
    </lineage>
</organism>
<accession>A0A7R8VKM2</accession>
<feature type="domain" description="SRCR" evidence="6">
    <location>
        <begin position="428"/>
        <end position="532"/>
    </location>
</feature>
<evidence type="ECO:0000256" key="1">
    <source>
        <dbReference type="ARBA" id="ARBA00022729"/>
    </source>
</evidence>
<keyword evidence="2" id="KW-0677">Repeat</keyword>
<dbReference type="GO" id="GO:0045217">
    <property type="term" value="P:cell-cell junction maintenance"/>
    <property type="evidence" value="ECO:0007669"/>
    <property type="project" value="TreeGrafter"/>
</dbReference>
<dbReference type="AlphaFoldDB" id="A0A7R8VKM2"/>
<dbReference type="Gene3D" id="3.10.250.10">
    <property type="entry name" value="SRCR-like domain"/>
    <property type="match status" value="1"/>
</dbReference>
<evidence type="ECO:0000256" key="5">
    <source>
        <dbReference type="PROSITE-ProRule" id="PRU00196"/>
    </source>
</evidence>
<dbReference type="PROSITE" id="PS50287">
    <property type="entry name" value="SRCR_2"/>
    <property type="match status" value="1"/>
</dbReference>
<comment type="caution">
    <text evidence="5">Lacks conserved residue(s) required for the propagation of feature annotation.</text>
</comment>
<evidence type="ECO:0000259" key="6">
    <source>
        <dbReference type="PROSITE" id="PS50287"/>
    </source>
</evidence>
<proteinExistence type="predicted"/>
<dbReference type="GO" id="GO:0016020">
    <property type="term" value="C:membrane"/>
    <property type="evidence" value="ECO:0007669"/>
    <property type="project" value="InterPro"/>
</dbReference>
<dbReference type="PANTHER" id="PTHR47653">
    <property type="entry name" value="PROTEIN BARK BEETLE"/>
    <property type="match status" value="1"/>
</dbReference>
<feature type="disulfide bond" evidence="5">
    <location>
        <begin position="499"/>
        <end position="509"/>
    </location>
</feature>
<evidence type="ECO:0000256" key="4">
    <source>
        <dbReference type="ARBA" id="ARBA00023180"/>
    </source>
</evidence>
<name>A0A7R8VKM2_TIMDO</name>
<evidence type="ECO:0000256" key="2">
    <source>
        <dbReference type="ARBA" id="ARBA00022737"/>
    </source>
</evidence>
<dbReference type="PRINTS" id="PR00258">
    <property type="entry name" value="SPERACTRCPTR"/>
</dbReference>
<dbReference type="InterPro" id="IPR053243">
    <property type="entry name" value="SJ_maturation_regulator"/>
</dbReference>
<evidence type="ECO:0000256" key="3">
    <source>
        <dbReference type="ARBA" id="ARBA00023157"/>
    </source>
</evidence>
<evidence type="ECO:0000313" key="7">
    <source>
        <dbReference type="EMBL" id="CAD7200314.1"/>
    </source>
</evidence>
<dbReference type="InterPro" id="IPR001190">
    <property type="entry name" value="SRCR"/>
</dbReference>
<protein>
    <recommendedName>
        <fullName evidence="6">SRCR domain-containing protein</fullName>
    </recommendedName>
</protein>
<keyword evidence="4" id="KW-0325">Glycoprotein</keyword>
<dbReference type="InterPro" id="IPR036772">
    <property type="entry name" value="SRCR-like_dom_sf"/>
</dbReference>
<dbReference type="PANTHER" id="PTHR47653:SF1">
    <property type="entry name" value="DELETED IN MALIGNANT BRAIN TUMORS 1 PROTEIN"/>
    <property type="match status" value="1"/>
</dbReference>
<dbReference type="EMBL" id="OA567414">
    <property type="protein sequence ID" value="CAD7200314.1"/>
    <property type="molecule type" value="Genomic_DNA"/>
</dbReference>
<keyword evidence="1" id="KW-0732">Signal</keyword>
<dbReference type="SMART" id="SM00202">
    <property type="entry name" value="SR"/>
    <property type="match status" value="1"/>
</dbReference>
<dbReference type="SUPFAM" id="SSF56487">
    <property type="entry name" value="SRCR-like"/>
    <property type="match status" value="1"/>
</dbReference>